<keyword evidence="4" id="KW-1185">Reference proteome</keyword>
<feature type="region of interest" description="Disordered" evidence="1">
    <location>
        <begin position="144"/>
        <end position="173"/>
    </location>
</feature>
<gene>
    <name evidence="3" type="ORF">GSOID_T00017839001</name>
</gene>
<name>E4X3J7_OIKDI</name>
<protein>
    <recommendedName>
        <fullName evidence="2">IMD domain-containing protein</fullName>
    </recommendedName>
</protein>
<feature type="region of interest" description="Disordered" evidence="1">
    <location>
        <begin position="316"/>
        <end position="377"/>
    </location>
</feature>
<organism evidence="3">
    <name type="scientific">Oikopleura dioica</name>
    <name type="common">Tunicate</name>
    <dbReference type="NCBI Taxonomy" id="34765"/>
    <lineage>
        <taxon>Eukaryota</taxon>
        <taxon>Metazoa</taxon>
        <taxon>Chordata</taxon>
        <taxon>Tunicata</taxon>
        <taxon>Appendicularia</taxon>
        <taxon>Copelata</taxon>
        <taxon>Oikopleuridae</taxon>
        <taxon>Oikopleura</taxon>
    </lineage>
</organism>
<evidence type="ECO:0000313" key="3">
    <source>
        <dbReference type="EMBL" id="CBY18201.1"/>
    </source>
</evidence>
<reference evidence="3" key="1">
    <citation type="journal article" date="2010" name="Science">
        <title>Plasticity of animal genome architecture unmasked by rapid evolution of a pelagic tunicate.</title>
        <authorList>
            <person name="Denoeud F."/>
            <person name="Henriet S."/>
            <person name="Mungpakdee S."/>
            <person name="Aury J.M."/>
            <person name="Da Silva C."/>
            <person name="Brinkmann H."/>
            <person name="Mikhaleva J."/>
            <person name="Olsen L.C."/>
            <person name="Jubin C."/>
            <person name="Canestro C."/>
            <person name="Bouquet J.M."/>
            <person name="Danks G."/>
            <person name="Poulain J."/>
            <person name="Campsteijn C."/>
            <person name="Adamski M."/>
            <person name="Cross I."/>
            <person name="Yadetie F."/>
            <person name="Muffato M."/>
            <person name="Louis A."/>
            <person name="Butcher S."/>
            <person name="Tsagkogeorga G."/>
            <person name="Konrad A."/>
            <person name="Singh S."/>
            <person name="Jensen M.F."/>
            <person name="Cong E.H."/>
            <person name="Eikeseth-Otteraa H."/>
            <person name="Noel B."/>
            <person name="Anthouard V."/>
            <person name="Porcel B.M."/>
            <person name="Kachouri-Lafond R."/>
            <person name="Nishino A."/>
            <person name="Ugolini M."/>
            <person name="Chourrout P."/>
            <person name="Nishida H."/>
            <person name="Aasland R."/>
            <person name="Huzurbazar S."/>
            <person name="Westhof E."/>
            <person name="Delsuc F."/>
            <person name="Lehrach H."/>
            <person name="Reinhardt R."/>
            <person name="Weissenbach J."/>
            <person name="Roy S.W."/>
            <person name="Artiguenave F."/>
            <person name="Postlethwait J.H."/>
            <person name="Manak J.R."/>
            <person name="Thompson E.M."/>
            <person name="Jaillon O."/>
            <person name="Du Pasquier L."/>
            <person name="Boudinot P."/>
            <person name="Liberles D.A."/>
            <person name="Volff J.N."/>
            <person name="Philippe H."/>
            <person name="Lenhard B."/>
            <person name="Roest Crollius H."/>
            <person name="Wincker P."/>
            <person name="Chourrout D."/>
        </authorList>
    </citation>
    <scope>NUCLEOTIDE SEQUENCE [LARGE SCALE GENOMIC DNA]</scope>
</reference>
<dbReference type="InParanoid" id="E4X3J7"/>
<evidence type="ECO:0000313" key="4">
    <source>
        <dbReference type="Proteomes" id="UP000001307"/>
    </source>
</evidence>
<dbReference type="Proteomes" id="UP000001307">
    <property type="component" value="Unassembled WGS sequence"/>
</dbReference>
<dbReference type="GO" id="GO:0007009">
    <property type="term" value="P:plasma membrane organization"/>
    <property type="evidence" value="ECO:0007669"/>
    <property type="project" value="InterPro"/>
</dbReference>
<dbReference type="SUPFAM" id="SSF103657">
    <property type="entry name" value="BAR/IMD domain-like"/>
    <property type="match status" value="1"/>
</dbReference>
<accession>E4X3J7</accession>
<dbReference type="EMBL" id="FN653023">
    <property type="protein sequence ID" value="CBY18201.1"/>
    <property type="molecule type" value="Genomic_DNA"/>
</dbReference>
<sequence length="541" mass="58769">MTEERVLNDIFTSVRHEMKSGNVIWEELISSGLRYVSAVRTAIAAHGQFLEVLNKVGNFSSRSSAGRDEVGALLCQLVDEQRCADELRAASVNQLADGVLSPLRERVTEWNKSLDSSISSKLNGSTKSLSKGSAENLFNRAAMTLSRRSRRGSSSKPQGQKDQQTESPILRHVDRNTVSNALVEHRARMSTFVRSMSPYVASQATFGTQLAKMQRSSTSLNSVSTVKAHQIQNWLEEQVAMANGSLRNGNHARKSSVSSMNSISSSKSDSNSSGRTEPPSDLRQTLLRQTSEYRLSSTSHDSGFTSQALDNDVPEMVPIDTSCHTSANHTSNSPTTTFASNRTNSWRNWPKPGPYDELKNTSQQFSSPSSPTKTNVQEQFNSTLPDGFVLPPPPPELLSSQFNELQVNTADNIAASEHDRSISSMSSAPLSPFMSNPSAFSDDYQPQRREISNGLATIRRTPSKSSSSPFLRGLVPAPVPVPPVPSASSPTTSTPKKVPPPPPPASAKPKQLVPPVLTTRPPLPMQKPKRNGSILSYNGVG</sequence>
<evidence type="ECO:0000256" key="1">
    <source>
        <dbReference type="SAM" id="MobiDB-lite"/>
    </source>
</evidence>
<proteinExistence type="predicted"/>
<feature type="region of interest" description="Disordered" evidence="1">
    <location>
        <begin position="247"/>
        <end position="285"/>
    </location>
</feature>
<feature type="region of interest" description="Disordered" evidence="1">
    <location>
        <begin position="416"/>
        <end position="541"/>
    </location>
</feature>
<feature type="compositionally biased region" description="Low complexity" evidence="1">
    <location>
        <begin position="422"/>
        <end position="435"/>
    </location>
</feature>
<feature type="compositionally biased region" description="Polar residues" evidence="1">
    <location>
        <begin position="322"/>
        <end position="347"/>
    </location>
</feature>
<feature type="compositionally biased region" description="Pro residues" evidence="1">
    <location>
        <begin position="497"/>
        <end position="506"/>
    </location>
</feature>
<feature type="compositionally biased region" description="Low complexity" evidence="1">
    <location>
        <begin position="255"/>
        <end position="273"/>
    </location>
</feature>
<dbReference type="Gene3D" id="1.20.1270.60">
    <property type="entry name" value="Arfaptin homology (AH) domain/BAR domain"/>
    <property type="match status" value="1"/>
</dbReference>
<feature type="compositionally biased region" description="Low complexity" evidence="1">
    <location>
        <begin position="486"/>
        <end position="496"/>
    </location>
</feature>
<dbReference type="AlphaFoldDB" id="E4X3J7"/>
<feature type="compositionally biased region" description="Polar residues" evidence="1">
    <location>
        <begin position="156"/>
        <end position="167"/>
    </location>
</feature>
<evidence type="ECO:0000259" key="2">
    <source>
        <dbReference type="Pfam" id="PF08397"/>
    </source>
</evidence>
<feature type="compositionally biased region" description="Low complexity" evidence="1">
    <location>
        <begin position="507"/>
        <end position="520"/>
    </location>
</feature>
<dbReference type="Pfam" id="PF08397">
    <property type="entry name" value="IMD"/>
    <property type="match status" value="1"/>
</dbReference>
<dbReference type="InterPro" id="IPR027267">
    <property type="entry name" value="AH/BAR_dom_sf"/>
</dbReference>
<feature type="compositionally biased region" description="Low complexity" evidence="1">
    <location>
        <begin position="361"/>
        <end position="372"/>
    </location>
</feature>
<dbReference type="InterPro" id="IPR013606">
    <property type="entry name" value="I-BAR_dom"/>
</dbReference>
<dbReference type="FunCoup" id="E4X3J7">
    <property type="interactions" value="48"/>
</dbReference>
<dbReference type="OrthoDB" id="10061327at2759"/>
<feature type="domain" description="IMD" evidence="2">
    <location>
        <begin position="17"/>
        <end position="229"/>
    </location>
</feature>